<reference evidence="1" key="1">
    <citation type="submission" date="2021-05" db="EMBL/GenBank/DDBJ databases">
        <authorList>
            <person name="Alioto T."/>
            <person name="Alioto T."/>
            <person name="Gomez Garrido J."/>
        </authorList>
    </citation>
    <scope>NUCLEOTIDE SEQUENCE</scope>
</reference>
<dbReference type="EMBL" id="HBUE01130947">
    <property type="protein sequence ID" value="CAG6496414.1"/>
    <property type="molecule type" value="Transcribed_RNA"/>
</dbReference>
<evidence type="ECO:0000313" key="1">
    <source>
        <dbReference type="EMBL" id="CAG6496414.1"/>
    </source>
</evidence>
<proteinExistence type="predicted"/>
<protein>
    <submittedName>
        <fullName evidence="1">(northern house mosquito) hypothetical protein</fullName>
    </submittedName>
</protein>
<sequence length="146" mass="16884">MMLHARNTKAGTVSSFSCLGISTRVQYWVSRRITSLIINFSIGYRLNTFRWLLESPYLFIRVTNAFFAVSYDSSRRTRTARSRSLVSISSSRLIPLGDPSSLTSCTIRRTLWVNFPTKLEEAEPENLFFRPIPEQQKGNQREEIIK</sequence>
<name>A0A8D8CPD9_CULPI</name>
<dbReference type="AlphaFoldDB" id="A0A8D8CPD9"/>
<accession>A0A8D8CPD9</accession>
<organism evidence="1">
    <name type="scientific">Culex pipiens</name>
    <name type="common">House mosquito</name>
    <dbReference type="NCBI Taxonomy" id="7175"/>
    <lineage>
        <taxon>Eukaryota</taxon>
        <taxon>Metazoa</taxon>
        <taxon>Ecdysozoa</taxon>
        <taxon>Arthropoda</taxon>
        <taxon>Hexapoda</taxon>
        <taxon>Insecta</taxon>
        <taxon>Pterygota</taxon>
        <taxon>Neoptera</taxon>
        <taxon>Endopterygota</taxon>
        <taxon>Diptera</taxon>
        <taxon>Nematocera</taxon>
        <taxon>Culicoidea</taxon>
        <taxon>Culicidae</taxon>
        <taxon>Culicinae</taxon>
        <taxon>Culicini</taxon>
        <taxon>Culex</taxon>
        <taxon>Culex</taxon>
    </lineage>
</organism>